<keyword evidence="8" id="KW-0186">Copper</keyword>
<reference evidence="11" key="1">
    <citation type="submission" date="2022-02" db="EMBL/GenBank/DDBJ databases">
        <title>Vibrio sp. nov., a new bacterium isolated from Bohai sea, China.</title>
        <authorList>
            <person name="Yuan Y."/>
        </authorList>
    </citation>
    <scope>NUCLEOTIDE SEQUENCE</scope>
    <source>
        <strain evidence="11">DBSS07</strain>
    </source>
</reference>
<keyword evidence="9 10" id="KW-0472">Membrane</keyword>
<protein>
    <recommendedName>
        <fullName evidence="4">Cytochrome c oxidase assembly protein CtaG</fullName>
    </recommendedName>
</protein>
<keyword evidence="7 10" id="KW-1133">Transmembrane helix</keyword>
<comment type="caution">
    <text evidence="11">The sequence shown here is derived from an EMBL/GenBank/DDBJ whole genome shotgun (WGS) entry which is preliminary data.</text>
</comment>
<organism evidence="11 12">
    <name type="scientific">Vibrio paucivorans</name>
    <dbReference type="NCBI Taxonomy" id="2829489"/>
    <lineage>
        <taxon>Bacteria</taxon>
        <taxon>Pseudomonadati</taxon>
        <taxon>Pseudomonadota</taxon>
        <taxon>Gammaproteobacteria</taxon>
        <taxon>Vibrionales</taxon>
        <taxon>Vibrionaceae</taxon>
        <taxon>Vibrio</taxon>
    </lineage>
</organism>
<sequence>MEPRNQSNAEARDSQSSKQNAKLTAKLLVAVVAMFGFGFALVPLYDVMCEALGINGKTNTVSAIQPQGMVPDTSRTVRVEFMAHINPDMPWKFVPETRTMDVHPGQVIQTTYLATNQSGSSLIGQAVPSVSPGLGANYFNKIECFCFNHQPLEAKAQAEMPLIFYIEPDIPDSIHTLTLSYTLYNITDAVEPESTQQADDGANTAHIAPFMGDDYLEQQYPEDGSQLARVSSTQGVTP</sequence>
<evidence type="ECO:0000313" key="12">
    <source>
        <dbReference type="Proteomes" id="UP001155586"/>
    </source>
</evidence>
<comment type="similarity">
    <text evidence="3">Belongs to the COX11/CtaG family.</text>
</comment>
<feature type="transmembrane region" description="Helical" evidence="10">
    <location>
        <begin position="27"/>
        <end position="45"/>
    </location>
</feature>
<accession>A0A9X3HNZ4</accession>
<dbReference type="Pfam" id="PF04442">
    <property type="entry name" value="CtaG_Cox11"/>
    <property type="match status" value="1"/>
</dbReference>
<evidence type="ECO:0000256" key="4">
    <source>
        <dbReference type="ARBA" id="ARBA00015384"/>
    </source>
</evidence>
<evidence type="ECO:0000256" key="5">
    <source>
        <dbReference type="ARBA" id="ARBA00022692"/>
    </source>
</evidence>
<evidence type="ECO:0000256" key="2">
    <source>
        <dbReference type="ARBA" id="ARBA00004382"/>
    </source>
</evidence>
<evidence type="ECO:0000256" key="6">
    <source>
        <dbReference type="ARBA" id="ARBA00022968"/>
    </source>
</evidence>
<dbReference type="GO" id="GO:0005507">
    <property type="term" value="F:copper ion binding"/>
    <property type="evidence" value="ECO:0007669"/>
    <property type="project" value="InterPro"/>
</dbReference>
<dbReference type="NCBIfam" id="NF003465">
    <property type="entry name" value="PRK05089.1"/>
    <property type="match status" value="1"/>
</dbReference>
<gene>
    <name evidence="11" type="ORF">MD483_00920</name>
</gene>
<keyword evidence="6" id="KW-0735">Signal-anchor</keyword>
<evidence type="ECO:0000313" key="11">
    <source>
        <dbReference type="EMBL" id="MCW8332396.1"/>
    </source>
</evidence>
<dbReference type="PANTHER" id="PTHR21320:SF3">
    <property type="entry name" value="CYTOCHROME C OXIDASE ASSEMBLY PROTEIN COX11, MITOCHONDRIAL-RELATED"/>
    <property type="match status" value="1"/>
</dbReference>
<dbReference type="GO" id="GO:0005886">
    <property type="term" value="C:plasma membrane"/>
    <property type="evidence" value="ECO:0007669"/>
    <property type="project" value="UniProtKB-SubCell"/>
</dbReference>
<evidence type="ECO:0000256" key="9">
    <source>
        <dbReference type="ARBA" id="ARBA00023136"/>
    </source>
</evidence>
<comment type="function">
    <text evidence="1">Exerts its effect at some terminal stage of cytochrome c oxidase synthesis, probably by being involved in the insertion of the copper B into subunit I.</text>
</comment>
<keyword evidence="12" id="KW-1185">Reference proteome</keyword>
<dbReference type="Proteomes" id="UP001155586">
    <property type="component" value="Unassembled WGS sequence"/>
</dbReference>
<evidence type="ECO:0000256" key="7">
    <source>
        <dbReference type="ARBA" id="ARBA00022989"/>
    </source>
</evidence>
<evidence type="ECO:0000256" key="3">
    <source>
        <dbReference type="ARBA" id="ARBA00009620"/>
    </source>
</evidence>
<dbReference type="InterPro" id="IPR007533">
    <property type="entry name" value="Cyt_c_oxidase_assmbl_CtaG"/>
</dbReference>
<evidence type="ECO:0000256" key="1">
    <source>
        <dbReference type="ARBA" id="ARBA00004007"/>
    </source>
</evidence>
<dbReference type="EMBL" id="JAKRRX010000003">
    <property type="protein sequence ID" value="MCW8332396.1"/>
    <property type="molecule type" value="Genomic_DNA"/>
</dbReference>
<name>A0A9X3HNZ4_9VIBR</name>
<dbReference type="SUPFAM" id="SSF110111">
    <property type="entry name" value="Ctag/Cox11"/>
    <property type="match status" value="1"/>
</dbReference>
<comment type="subcellular location">
    <subcellularLocation>
        <location evidence="2">Cell inner membrane</location>
        <topology evidence="2">Single-pass type II membrane protein</topology>
        <orientation evidence="2">Periplasmic side</orientation>
    </subcellularLocation>
</comment>
<dbReference type="Gene3D" id="2.60.370.10">
    <property type="entry name" value="Ctag/Cox11"/>
    <property type="match status" value="1"/>
</dbReference>
<proteinExistence type="inferred from homology"/>
<keyword evidence="5 10" id="KW-0812">Transmembrane</keyword>
<dbReference type="InterPro" id="IPR023471">
    <property type="entry name" value="CtaG/Cox11_dom_sf"/>
</dbReference>
<dbReference type="PANTHER" id="PTHR21320">
    <property type="entry name" value="CYTOCHROME C OXIDASE ASSEMBLY PROTEIN COX11-RELATED"/>
    <property type="match status" value="1"/>
</dbReference>
<evidence type="ECO:0000256" key="10">
    <source>
        <dbReference type="SAM" id="Phobius"/>
    </source>
</evidence>
<dbReference type="RefSeq" id="WP_265686175.1">
    <property type="nucleotide sequence ID" value="NZ_JAKRRX010000003.1"/>
</dbReference>
<evidence type="ECO:0000256" key="8">
    <source>
        <dbReference type="ARBA" id="ARBA00023008"/>
    </source>
</evidence>
<dbReference type="AlphaFoldDB" id="A0A9X3HNZ4"/>